<sequence>MHQFAFWRSEVKTHQLDTVSPIWKDLNATFLTVLSWSWLIYTLSALVILVCAYFAYCERCRRTETVRRRRVIQRAQERPPQKRRPNAAYRDHQIYRHIILSVAKYMKNPEGIRPFIENMDQLYPLQHTLADQQQVAELSLNVNDAEPSTGED</sequence>
<keyword evidence="1" id="KW-0472">Membrane</keyword>
<proteinExistence type="predicted"/>
<gene>
    <name evidence="4" type="primary">LOC108052031</name>
    <name evidence="2" type="synonym">108052031</name>
    <name evidence="5" type="synonym">LOC108052033</name>
</gene>
<reference evidence="2" key="3">
    <citation type="submission" date="2025-05" db="UniProtKB">
        <authorList>
            <consortium name="EnsemblMetazoa"/>
        </authorList>
    </citation>
    <scope>IDENTIFICATION</scope>
</reference>
<dbReference type="EnsemblMetazoa" id="XM_017134348.1">
    <property type="protein sequence ID" value="XP_016989837.1"/>
    <property type="gene ID" value="LOC108052031"/>
</dbReference>
<reference evidence="3" key="1">
    <citation type="journal article" date="2021" name="Elife">
        <title>Highly contiguous assemblies of 101 drosophilid genomes.</title>
        <authorList>
            <person name="Kim B.Y."/>
            <person name="Wang J.R."/>
            <person name="Miller D.E."/>
            <person name="Barmina O."/>
            <person name="Delaney E."/>
            <person name="Thompson A."/>
            <person name="Comeault A.A."/>
            <person name="Peede D."/>
            <person name="D'Agostino E.R."/>
            <person name="Pelaez J."/>
            <person name="Aguilar J.M."/>
            <person name="Haji D."/>
            <person name="Matsunaga T."/>
            <person name="Armstrong E.E."/>
            <person name="Zych M."/>
            <person name="Ogawa Y."/>
            <person name="Stamenkovic-Radak M."/>
            <person name="Jelic M."/>
            <person name="Veselinovic M.S."/>
            <person name="Tanaskovic M."/>
            <person name="Eric P."/>
            <person name="Gao J.J."/>
            <person name="Katoh T.K."/>
            <person name="Toda M.J."/>
            <person name="Watabe H."/>
            <person name="Watada M."/>
            <person name="Davis J.S."/>
            <person name="Moyle L.C."/>
            <person name="Manoli G."/>
            <person name="Bertolini E."/>
            <person name="Kostal V."/>
            <person name="Hawley R.S."/>
            <person name="Takahashi A."/>
            <person name="Jones C.D."/>
            <person name="Price D.K."/>
            <person name="Whiteman N."/>
            <person name="Kopp A."/>
            <person name="Matute D.R."/>
            <person name="Petrov D.A."/>
        </authorList>
    </citation>
    <scope>NUCLEOTIDE SEQUENCE [LARGE SCALE GENOMIC DNA]</scope>
</reference>
<dbReference type="RefSeq" id="XP_016989838.1">
    <property type="nucleotide sequence ID" value="XM_017134349.1"/>
</dbReference>
<keyword evidence="3" id="KW-1185">Reference proteome</keyword>
<keyword evidence="1" id="KW-1133">Transmembrane helix</keyword>
<keyword evidence="1" id="KW-0812">Transmembrane</keyword>
<name>A0A6P4FIY7_DRORH</name>
<dbReference type="AlphaFoldDB" id="A0A6P4FIY7"/>
<reference evidence="4 5" key="2">
    <citation type="submission" date="2025-04" db="UniProtKB">
        <authorList>
            <consortium name="RefSeq"/>
        </authorList>
    </citation>
    <scope>IDENTIFICATION</scope>
</reference>
<dbReference type="RefSeq" id="XP_016989837.1">
    <property type="nucleotide sequence ID" value="XM_017134348.1"/>
</dbReference>
<dbReference type="OrthoDB" id="8026703at2759"/>
<evidence type="ECO:0000313" key="3">
    <source>
        <dbReference type="Proteomes" id="UP001652680"/>
    </source>
</evidence>
<protein>
    <submittedName>
        <fullName evidence="4">Uncharacterized protein LOC108052031</fullName>
    </submittedName>
    <submittedName>
        <fullName evidence="5">Uncharacterized protein LOC108052033</fullName>
    </submittedName>
</protein>
<evidence type="ECO:0000313" key="4">
    <source>
        <dbReference type="RefSeq" id="XP_016989837.1"/>
    </source>
</evidence>
<accession>A0A6P4FIY7</accession>
<organism evidence="4">
    <name type="scientific">Drosophila rhopaloa</name>
    <name type="common">Fruit fly</name>
    <dbReference type="NCBI Taxonomy" id="1041015"/>
    <lineage>
        <taxon>Eukaryota</taxon>
        <taxon>Metazoa</taxon>
        <taxon>Ecdysozoa</taxon>
        <taxon>Arthropoda</taxon>
        <taxon>Hexapoda</taxon>
        <taxon>Insecta</taxon>
        <taxon>Pterygota</taxon>
        <taxon>Neoptera</taxon>
        <taxon>Endopterygota</taxon>
        <taxon>Diptera</taxon>
        <taxon>Brachycera</taxon>
        <taxon>Muscomorpha</taxon>
        <taxon>Ephydroidea</taxon>
        <taxon>Drosophilidae</taxon>
        <taxon>Drosophila</taxon>
        <taxon>Sophophora</taxon>
    </lineage>
</organism>
<feature type="transmembrane region" description="Helical" evidence="1">
    <location>
        <begin position="38"/>
        <end position="57"/>
    </location>
</feature>
<evidence type="ECO:0000313" key="5">
    <source>
        <dbReference type="RefSeq" id="XP_016989838.1"/>
    </source>
</evidence>
<dbReference type="GeneID" id="108052031"/>
<evidence type="ECO:0000256" key="1">
    <source>
        <dbReference type="SAM" id="Phobius"/>
    </source>
</evidence>
<evidence type="ECO:0000313" key="2">
    <source>
        <dbReference type="EnsemblMetazoa" id="XP_016989837.1"/>
    </source>
</evidence>
<dbReference type="Proteomes" id="UP001652680">
    <property type="component" value="Unassembled WGS sequence"/>
</dbReference>